<evidence type="ECO:0000256" key="2">
    <source>
        <dbReference type="ARBA" id="ARBA00023163"/>
    </source>
</evidence>
<dbReference type="SUPFAM" id="SSF46689">
    <property type="entry name" value="Homeodomain-like"/>
    <property type="match status" value="2"/>
</dbReference>
<dbReference type="GO" id="GO:0043565">
    <property type="term" value="F:sequence-specific DNA binding"/>
    <property type="evidence" value="ECO:0007669"/>
    <property type="project" value="InterPro"/>
</dbReference>
<sequence length="329" mass="35729">MPPREVVMFLFDGAQPLDVTGPYDAFNGAARVSSSLTDPPYVVRIATIGGRPVRLVGGLMVVPDLDIDDVGRTDILLVPGGPGAETPDPEVAQRLRRLGPDARRLTSVCTGALLLAEAGLLDGKRATTHWSFCGHLAREYPEVKVQRYPIFVEDDGVFTSAGVTAGIDLALALIEQDHGRELALQVARLLVVFVRRPGHQAQISTQLTVQSNGPARLGDVRAWIADHLDDDLSVTALAERMPMSPRNFARLFLSETGTSPGRYVERVRVEAAQRMLTDTRDNVDLIARSCGWGSSEAMRRAFTRTLGESPAGYRLRHSTPGSRRSTPVA</sequence>
<proteinExistence type="predicted"/>
<comment type="caution">
    <text evidence="4">The sequence shown here is derived from an EMBL/GenBank/DDBJ whole genome shotgun (WGS) entry which is preliminary data.</text>
</comment>
<dbReference type="InterPro" id="IPR029062">
    <property type="entry name" value="Class_I_gatase-like"/>
</dbReference>
<dbReference type="EMBL" id="JAERWK010000015">
    <property type="protein sequence ID" value="MBM9467965.1"/>
    <property type="molecule type" value="Genomic_DNA"/>
</dbReference>
<dbReference type="Pfam" id="PF12833">
    <property type="entry name" value="HTH_18"/>
    <property type="match status" value="1"/>
</dbReference>
<dbReference type="Proteomes" id="UP000663792">
    <property type="component" value="Unassembled WGS sequence"/>
</dbReference>
<keyword evidence="1" id="KW-0805">Transcription regulation</keyword>
<feature type="domain" description="HTH araC/xylS-type" evidence="3">
    <location>
        <begin position="218"/>
        <end position="316"/>
    </location>
</feature>
<keyword evidence="2" id="KW-0804">Transcription</keyword>
<accession>A0A939BZB4</accession>
<evidence type="ECO:0000313" key="5">
    <source>
        <dbReference type="Proteomes" id="UP000663792"/>
    </source>
</evidence>
<protein>
    <submittedName>
        <fullName evidence="4">DJ-1/PfpI family protein</fullName>
    </submittedName>
</protein>
<dbReference type="PANTHER" id="PTHR43130">
    <property type="entry name" value="ARAC-FAMILY TRANSCRIPTIONAL REGULATOR"/>
    <property type="match status" value="1"/>
</dbReference>
<dbReference type="PROSITE" id="PS01124">
    <property type="entry name" value="HTH_ARAC_FAMILY_2"/>
    <property type="match status" value="1"/>
</dbReference>
<keyword evidence="5" id="KW-1185">Reference proteome</keyword>
<dbReference type="SMART" id="SM00342">
    <property type="entry name" value="HTH_ARAC"/>
    <property type="match status" value="1"/>
</dbReference>
<dbReference type="PANTHER" id="PTHR43130:SF3">
    <property type="entry name" value="HTH-TYPE TRANSCRIPTIONAL REGULATOR RV1931C"/>
    <property type="match status" value="1"/>
</dbReference>
<dbReference type="Pfam" id="PF01965">
    <property type="entry name" value="DJ-1_PfpI"/>
    <property type="match status" value="1"/>
</dbReference>
<organism evidence="4 5">
    <name type="scientific">Nakamurella leprariae</name>
    <dbReference type="NCBI Taxonomy" id="2803911"/>
    <lineage>
        <taxon>Bacteria</taxon>
        <taxon>Bacillati</taxon>
        <taxon>Actinomycetota</taxon>
        <taxon>Actinomycetes</taxon>
        <taxon>Nakamurellales</taxon>
        <taxon>Nakamurellaceae</taxon>
        <taxon>Nakamurella</taxon>
    </lineage>
</organism>
<dbReference type="GO" id="GO:0003700">
    <property type="term" value="F:DNA-binding transcription factor activity"/>
    <property type="evidence" value="ECO:0007669"/>
    <property type="project" value="InterPro"/>
</dbReference>
<dbReference type="InterPro" id="IPR009057">
    <property type="entry name" value="Homeodomain-like_sf"/>
</dbReference>
<reference evidence="4" key="1">
    <citation type="submission" date="2021-01" db="EMBL/GenBank/DDBJ databases">
        <title>YIM 132084 draft genome.</title>
        <authorList>
            <person name="An D."/>
        </authorList>
    </citation>
    <scope>NUCLEOTIDE SEQUENCE</scope>
    <source>
        <strain evidence="4">YIM 132084</strain>
    </source>
</reference>
<dbReference type="AlphaFoldDB" id="A0A939BZB4"/>
<evidence type="ECO:0000259" key="3">
    <source>
        <dbReference type="PROSITE" id="PS01124"/>
    </source>
</evidence>
<dbReference type="InterPro" id="IPR052158">
    <property type="entry name" value="INH-QAR"/>
</dbReference>
<dbReference type="RefSeq" id="WP_205260922.1">
    <property type="nucleotide sequence ID" value="NZ_JAERWK010000015.1"/>
</dbReference>
<name>A0A939BZB4_9ACTN</name>
<dbReference type="Gene3D" id="1.10.10.60">
    <property type="entry name" value="Homeodomain-like"/>
    <property type="match status" value="1"/>
</dbReference>
<evidence type="ECO:0000313" key="4">
    <source>
        <dbReference type="EMBL" id="MBM9467965.1"/>
    </source>
</evidence>
<gene>
    <name evidence="4" type="ORF">JL106_11805</name>
</gene>
<dbReference type="CDD" id="cd03137">
    <property type="entry name" value="GATase1_AraC_1"/>
    <property type="match status" value="1"/>
</dbReference>
<dbReference type="SUPFAM" id="SSF52317">
    <property type="entry name" value="Class I glutamine amidotransferase-like"/>
    <property type="match status" value="1"/>
</dbReference>
<dbReference type="InterPro" id="IPR018060">
    <property type="entry name" value="HTH_AraC"/>
</dbReference>
<evidence type="ECO:0000256" key="1">
    <source>
        <dbReference type="ARBA" id="ARBA00023015"/>
    </source>
</evidence>
<dbReference type="InterPro" id="IPR002818">
    <property type="entry name" value="DJ-1/PfpI"/>
</dbReference>
<dbReference type="Gene3D" id="3.40.50.880">
    <property type="match status" value="1"/>
</dbReference>